<dbReference type="PANTHER" id="PTHR30570">
    <property type="entry name" value="PERIPLASMIC PHOSPHATE BINDING COMPONENT OF PHOSPHATE ABC TRANSPORTER"/>
    <property type="match status" value="1"/>
</dbReference>
<dbReference type="SUPFAM" id="SSF53850">
    <property type="entry name" value="Periplasmic binding protein-like II"/>
    <property type="match status" value="1"/>
</dbReference>
<dbReference type="OrthoDB" id="9790048at2"/>
<evidence type="ECO:0000313" key="7">
    <source>
        <dbReference type="Proteomes" id="UP000239576"/>
    </source>
</evidence>
<dbReference type="InterPro" id="IPR024370">
    <property type="entry name" value="PBP_domain"/>
</dbReference>
<organism evidence="6 7">
    <name type="scientific">Stenomitos frigidus ULC18</name>
    <dbReference type="NCBI Taxonomy" id="2107698"/>
    <lineage>
        <taxon>Bacteria</taxon>
        <taxon>Bacillati</taxon>
        <taxon>Cyanobacteriota</taxon>
        <taxon>Cyanophyceae</taxon>
        <taxon>Leptolyngbyales</taxon>
        <taxon>Leptolyngbyaceae</taxon>
        <taxon>Stenomitos</taxon>
    </lineage>
</organism>
<keyword evidence="7" id="KW-1185">Reference proteome</keyword>
<proteinExistence type="inferred from homology"/>
<sequence>MLLFVSGTLSLTAGCTINSQASQNSVQIDGSSTVYPITQLAVTKFNTGELSHVSMTVRQAGTEAGFKSFCAGETAINDASRPILLREIDACKQNNVRYVELPIAFDALTVVVNAKNQWANDITTAELKKLWDPAAEGKIKTWNQIRAGWPNQPIHLYGPDKNSGTIDYFALALGLPEHGIRSDYIGDADARVLARKVGDDPAALGYFGYGAYRTNTNHLKPLAIDSGKGAVLPSVETVNNTRYQPFSRPLLLYVNIQSAQVNPNVKAFVEYYLGHTEELVKEADYFPLPEGAYHMNSVHFYDAKAGTVFAGAPQPGMTIPQLLRKQAIF</sequence>
<feature type="domain" description="PBP" evidence="5">
    <location>
        <begin position="20"/>
        <end position="273"/>
    </location>
</feature>
<evidence type="ECO:0000313" key="6">
    <source>
        <dbReference type="EMBL" id="PSB34136.1"/>
    </source>
</evidence>
<keyword evidence="3" id="KW-0732">Signal</keyword>
<evidence type="ECO:0000256" key="4">
    <source>
        <dbReference type="RuleBase" id="RU367119"/>
    </source>
</evidence>
<dbReference type="NCBIfam" id="TIGR02136">
    <property type="entry name" value="ptsS_2"/>
    <property type="match status" value="1"/>
</dbReference>
<dbReference type="PANTHER" id="PTHR30570:SF1">
    <property type="entry name" value="PHOSPHATE-BINDING PROTEIN PSTS"/>
    <property type="match status" value="1"/>
</dbReference>
<dbReference type="GO" id="GO:0042301">
    <property type="term" value="F:phosphate ion binding"/>
    <property type="evidence" value="ECO:0007669"/>
    <property type="project" value="UniProtKB-UniRule"/>
</dbReference>
<dbReference type="InterPro" id="IPR011862">
    <property type="entry name" value="Phos-bd"/>
</dbReference>
<keyword evidence="2 4" id="KW-0813">Transport</keyword>
<dbReference type="GO" id="GO:0006817">
    <property type="term" value="P:phosphate ion transport"/>
    <property type="evidence" value="ECO:0007669"/>
    <property type="project" value="UniProtKB-UniRule"/>
</dbReference>
<dbReference type="CDD" id="cd13654">
    <property type="entry name" value="PBP2_phosphate_like_2"/>
    <property type="match status" value="1"/>
</dbReference>
<reference evidence="6 7" key="2">
    <citation type="submission" date="2018-03" db="EMBL/GenBank/DDBJ databases">
        <title>The ancient ancestry and fast evolution of plastids.</title>
        <authorList>
            <person name="Moore K.R."/>
            <person name="Magnabosco C."/>
            <person name="Momper L."/>
            <person name="Gold D.A."/>
            <person name="Bosak T."/>
            <person name="Fournier G.P."/>
        </authorList>
    </citation>
    <scope>NUCLEOTIDE SEQUENCE [LARGE SCALE GENOMIC DNA]</scope>
    <source>
        <strain evidence="6 7">ULC18</strain>
    </source>
</reference>
<dbReference type="AlphaFoldDB" id="A0A2T1EN31"/>
<dbReference type="Gene3D" id="3.40.190.10">
    <property type="entry name" value="Periplasmic binding protein-like II"/>
    <property type="match status" value="2"/>
</dbReference>
<dbReference type="EMBL" id="PVWK01000015">
    <property type="protein sequence ID" value="PSB34136.1"/>
    <property type="molecule type" value="Genomic_DNA"/>
</dbReference>
<comment type="similarity">
    <text evidence="1 4">Belongs to the PstS family.</text>
</comment>
<evidence type="ECO:0000256" key="1">
    <source>
        <dbReference type="ARBA" id="ARBA00008725"/>
    </source>
</evidence>
<dbReference type="Pfam" id="PF12849">
    <property type="entry name" value="PBP_like_2"/>
    <property type="match status" value="1"/>
</dbReference>
<gene>
    <name evidence="6" type="ORF">C7B82_03255</name>
</gene>
<accession>A0A2T1EN31</accession>
<evidence type="ECO:0000259" key="5">
    <source>
        <dbReference type="Pfam" id="PF12849"/>
    </source>
</evidence>
<keyword evidence="4" id="KW-0592">Phosphate transport</keyword>
<comment type="caution">
    <text evidence="6">The sequence shown here is derived from an EMBL/GenBank/DDBJ whole genome shotgun (WGS) entry which is preliminary data.</text>
</comment>
<reference evidence="7" key="1">
    <citation type="submission" date="2018-02" db="EMBL/GenBank/DDBJ databases">
        <authorList>
            <person name="Moore K."/>
            <person name="Momper L."/>
        </authorList>
    </citation>
    <scope>NUCLEOTIDE SEQUENCE [LARGE SCALE GENOMIC DNA]</scope>
    <source>
        <strain evidence="7">ULC18</strain>
    </source>
</reference>
<evidence type="ECO:0000256" key="3">
    <source>
        <dbReference type="ARBA" id="ARBA00022729"/>
    </source>
</evidence>
<dbReference type="Proteomes" id="UP000239576">
    <property type="component" value="Unassembled WGS sequence"/>
</dbReference>
<dbReference type="InterPro" id="IPR050811">
    <property type="entry name" value="Phosphate_ABC_transporter"/>
</dbReference>
<protein>
    <recommendedName>
        <fullName evidence="4">Phosphate-binding protein</fullName>
    </recommendedName>
</protein>
<dbReference type="RefSeq" id="WP_106254884.1">
    <property type="nucleotide sequence ID" value="NZ_CAWNSW010000037.1"/>
</dbReference>
<evidence type="ECO:0000256" key="2">
    <source>
        <dbReference type="ARBA" id="ARBA00022448"/>
    </source>
</evidence>
<comment type="function">
    <text evidence="4">Involved in the system for phosphate transport across the cytoplasmic membrane.</text>
</comment>
<name>A0A2T1EN31_9CYAN</name>